<dbReference type="Gene3D" id="3.20.20.140">
    <property type="entry name" value="Metal-dependent hydrolases"/>
    <property type="match status" value="1"/>
</dbReference>
<dbReference type="Gene3D" id="2.30.40.10">
    <property type="entry name" value="Urease, subunit C, domain 1"/>
    <property type="match status" value="1"/>
</dbReference>
<dbReference type="InterPro" id="IPR011059">
    <property type="entry name" value="Metal-dep_hydrolase_composite"/>
</dbReference>
<dbReference type="Gene3D" id="3.10.310.70">
    <property type="match status" value="1"/>
</dbReference>
<protein>
    <submittedName>
        <fullName evidence="2">Amidohydrolase</fullName>
    </submittedName>
</protein>
<dbReference type="Pfam" id="PF07969">
    <property type="entry name" value="Amidohydro_3"/>
    <property type="match status" value="1"/>
</dbReference>
<accession>A0ABU6F4I4</accession>
<dbReference type="InterPro" id="IPR013108">
    <property type="entry name" value="Amidohydro_3"/>
</dbReference>
<dbReference type="EMBL" id="JAOZYC010000075">
    <property type="protein sequence ID" value="MEB8337831.1"/>
    <property type="molecule type" value="Genomic_DNA"/>
</dbReference>
<dbReference type="Proteomes" id="UP001354931">
    <property type="component" value="Unassembled WGS sequence"/>
</dbReference>
<dbReference type="SUPFAM" id="SSF51338">
    <property type="entry name" value="Composite domain of metallo-dependent hydrolases"/>
    <property type="match status" value="1"/>
</dbReference>
<dbReference type="PANTHER" id="PTHR22642">
    <property type="entry name" value="IMIDAZOLONEPROPIONASE"/>
    <property type="match status" value="1"/>
</dbReference>
<comment type="caution">
    <text evidence="2">The sequence shown here is derived from an EMBL/GenBank/DDBJ whole genome shotgun (WGS) entry which is preliminary data.</text>
</comment>
<sequence length="559" mass="59672">MPSPLPRPADPLHAADTILYGGTVRTLDRAGHTGTALAARDGKVLAVGPDADILTLAGPATTLRDLRGSCAVPGFIETHNHPTFFGLTLAAEVDAGSPPNDRIADIVARVGQAAGHTERGEWIRGYRYDDTLLADDRHPTRTDLDPVAPHHPVCLQHISGHFCVLNSAALDRLGIDRDTPDPVGGAIVRDAKGEPTGVLAETAAFAAYAGMPHPGVDDLADAIGRAGDAYLAAGVTTVHDTGLGLMGGPGELDAYRRARLTGRLRNRIQAYLVQDLFPELAEGRLSPVESAVAGLGDDEFRVAGVKMWADGSIQGLTGCVSDGYACAPDKHGLLIFPPDDLSRRIATLHEAGWQVAVHGNGDGAIQAILDAYQKLGLDPESADRRHRIEHCQMAGERQLADMARAGVHASFFVKHVYYWGDRHRDRFLGPERAARIDPLASARRHGVTFGLHSDTPVVPVPPLEGMWCAVERMTRDGHQLGPEQRVDAETALRAYTSEAAKLAFEEDRKGTLEPGKLADVTVLSEDPTAGGERSLRDLSVEATVIGGDVVWERTPGGTR</sequence>
<gene>
    <name evidence="2" type="ORF">OKJ99_09960</name>
</gene>
<keyword evidence="3" id="KW-1185">Reference proteome</keyword>
<dbReference type="InterPro" id="IPR032466">
    <property type="entry name" value="Metal_Hydrolase"/>
</dbReference>
<name>A0ABU6F4I4_9ACTN</name>
<evidence type="ECO:0000259" key="1">
    <source>
        <dbReference type="Pfam" id="PF07969"/>
    </source>
</evidence>
<feature type="domain" description="Amidohydrolase 3" evidence="1">
    <location>
        <begin position="64"/>
        <end position="550"/>
    </location>
</feature>
<evidence type="ECO:0000313" key="2">
    <source>
        <dbReference type="EMBL" id="MEB8337831.1"/>
    </source>
</evidence>
<evidence type="ECO:0000313" key="3">
    <source>
        <dbReference type="Proteomes" id="UP001354931"/>
    </source>
</evidence>
<proteinExistence type="predicted"/>
<dbReference type="SUPFAM" id="SSF51556">
    <property type="entry name" value="Metallo-dependent hydrolases"/>
    <property type="match status" value="1"/>
</dbReference>
<reference evidence="2 3" key="1">
    <citation type="submission" date="2022-10" db="EMBL/GenBank/DDBJ databases">
        <authorList>
            <person name="Xie J."/>
            <person name="Shen N."/>
        </authorList>
    </citation>
    <scope>NUCLEOTIDE SEQUENCE [LARGE SCALE GENOMIC DNA]</scope>
    <source>
        <strain evidence="2 3">YIM65594</strain>
    </source>
</reference>
<organism evidence="2 3">
    <name type="scientific">Streptomyces endophyticus</name>
    <dbReference type="NCBI Taxonomy" id="714166"/>
    <lineage>
        <taxon>Bacteria</taxon>
        <taxon>Bacillati</taxon>
        <taxon>Actinomycetota</taxon>
        <taxon>Actinomycetes</taxon>
        <taxon>Kitasatosporales</taxon>
        <taxon>Streptomycetaceae</taxon>
        <taxon>Streptomyces</taxon>
    </lineage>
</organism>
<dbReference type="RefSeq" id="WP_326015501.1">
    <property type="nucleotide sequence ID" value="NZ_JAOZYC010000075.1"/>
</dbReference>
<dbReference type="InterPro" id="IPR033932">
    <property type="entry name" value="YtcJ-like"/>
</dbReference>
<dbReference type="PANTHER" id="PTHR22642:SF2">
    <property type="entry name" value="PROTEIN LONG AFTER FAR-RED 3"/>
    <property type="match status" value="1"/>
</dbReference>
<dbReference type="CDD" id="cd01300">
    <property type="entry name" value="YtcJ_like"/>
    <property type="match status" value="1"/>
</dbReference>